<dbReference type="UniPathway" id="UPA00048">
    <property type="reaction ID" value="UER00071"/>
</dbReference>
<evidence type="ECO:0000313" key="12">
    <source>
        <dbReference type="EMBL" id="SUX24613.1"/>
    </source>
</evidence>
<dbReference type="PANTHER" id="PTHR43345">
    <property type="entry name" value="3-ISOPROPYLMALATE DEHYDRATASE SMALL SUBUNIT 2-RELATED-RELATED"/>
    <property type="match status" value="1"/>
</dbReference>
<evidence type="ECO:0000256" key="5">
    <source>
        <dbReference type="ARBA" id="ARBA00011271"/>
    </source>
</evidence>
<evidence type="ECO:0000256" key="2">
    <source>
        <dbReference type="ARBA" id="ARBA00002695"/>
    </source>
</evidence>
<evidence type="ECO:0000256" key="1">
    <source>
        <dbReference type="ARBA" id="ARBA00000491"/>
    </source>
</evidence>
<dbReference type="EC" id="4.2.1.33" evidence="10"/>
<keyword evidence="8 10" id="KW-0456">Lyase</keyword>
<sequence length="208" mass="23390">MKAFTTENGILAPLYRSNIDTDAILPKQYLKLITKSGFGQYLFDDWRYLPDRAPNPAFVLNETRYQGAKFLLAGANFGCGSSREHAVWALDEYGFRAVIAPSFGDIFYSNCFKNGVLPAQVDEVTAEALFAATQAAETVSITVDLEAQQIHCAADSYPFTVDNFRKHALYYGLDDIGQTLQHAADIRAFEERHKQRFPWLYAGHSEEN</sequence>
<dbReference type="SUPFAM" id="SSF52016">
    <property type="entry name" value="LeuD/IlvD-like"/>
    <property type="match status" value="1"/>
</dbReference>
<evidence type="ECO:0000313" key="13">
    <source>
        <dbReference type="Proteomes" id="UP000254572"/>
    </source>
</evidence>
<keyword evidence="9 10" id="KW-0100">Branched-chain amino acid biosynthesis</keyword>
<dbReference type="NCBIfam" id="NF002458">
    <property type="entry name" value="PRK01641.1"/>
    <property type="match status" value="1"/>
</dbReference>
<evidence type="ECO:0000256" key="4">
    <source>
        <dbReference type="ARBA" id="ARBA00009845"/>
    </source>
</evidence>
<dbReference type="Gene3D" id="3.20.19.10">
    <property type="entry name" value="Aconitase, domain 4"/>
    <property type="match status" value="1"/>
</dbReference>
<evidence type="ECO:0000256" key="7">
    <source>
        <dbReference type="ARBA" id="ARBA00022605"/>
    </source>
</evidence>
<evidence type="ECO:0000259" key="11">
    <source>
        <dbReference type="Pfam" id="PF00694"/>
    </source>
</evidence>
<comment type="pathway">
    <text evidence="3 10">Amino-acid biosynthesis; L-leucine biosynthesis; L-leucine from 3-methyl-2-oxobutanoate: step 2/4.</text>
</comment>
<dbReference type="HAMAP" id="MF_01031">
    <property type="entry name" value="LeuD_type1"/>
    <property type="match status" value="1"/>
</dbReference>
<dbReference type="GO" id="GO:0009316">
    <property type="term" value="C:3-isopropylmalate dehydratase complex"/>
    <property type="evidence" value="ECO:0007669"/>
    <property type="project" value="InterPro"/>
</dbReference>
<comment type="subunit">
    <text evidence="5 10">Heterodimer of LeuC and LeuD.</text>
</comment>
<dbReference type="InterPro" id="IPR000573">
    <property type="entry name" value="AconitaseA/IPMdHydase_ssu_swvl"/>
</dbReference>
<dbReference type="AlphaFoldDB" id="A0A381ECK5"/>
<dbReference type="GO" id="GO:0009098">
    <property type="term" value="P:L-leucine biosynthetic process"/>
    <property type="evidence" value="ECO:0007669"/>
    <property type="project" value="UniProtKB-UniRule"/>
</dbReference>
<keyword evidence="7 10" id="KW-0028">Amino-acid biosynthesis</keyword>
<dbReference type="OrthoDB" id="9777465at2"/>
<dbReference type="InterPro" id="IPR050075">
    <property type="entry name" value="LeuD"/>
</dbReference>
<feature type="domain" description="Aconitase A/isopropylmalate dehydratase small subunit swivel" evidence="11">
    <location>
        <begin position="1"/>
        <end position="122"/>
    </location>
</feature>
<evidence type="ECO:0000256" key="6">
    <source>
        <dbReference type="ARBA" id="ARBA00022430"/>
    </source>
</evidence>
<dbReference type="Pfam" id="PF00694">
    <property type="entry name" value="Aconitase_C"/>
    <property type="match status" value="1"/>
</dbReference>
<reference evidence="12 13" key="1">
    <citation type="submission" date="2018-06" db="EMBL/GenBank/DDBJ databases">
        <authorList>
            <consortium name="Pathogen Informatics"/>
            <person name="Doyle S."/>
        </authorList>
    </citation>
    <scope>NUCLEOTIDE SEQUENCE [LARGE SCALE GENOMIC DNA]</scope>
    <source>
        <strain evidence="12 13">NCTC13294</strain>
    </source>
</reference>
<dbReference type="FunFam" id="3.20.19.10:FF:000003">
    <property type="entry name" value="3-isopropylmalate dehydratase small subunit"/>
    <property type="match status" value="1"/>
</dbReference>
<evidence type="ECO:0000256" key="9">
    <source>
        <dbReference type="ARBA" id="ARBA00023304"/>
    </source>
</evidence>
<dbReference type="InterPro" id="IPR004431">
    <property type="entry name" value="3-IsopropMal_deHydase_ssu"/>
</dbReference>
<protein>
    <recommendedName>
        <fullName evidence="10">3-isopropylmalate dehydratase small subunit</fullName>
        <ecNumber evidence="10">4.2.1.33</ecNumber>
    </recommendedName>
    <alternativeName>
        <fullName evidence="10">Alpha-IPM isomerase</fullName>
        <shortName evidence="10">IPMI</shortName>
    </alternativeName>
    <alternativeName>
        <fullName evidence="10">Isopropylmalate isomerase</fullName>
    </alternativeName>
</protein>
<dbReference type="CDD" id="cd01577">
    <property type="entry name" value="IPMI_Swivel"/>
    <property type="match status" value="1"/>
</dbReference>
<keyword evidence="13" id="KW-1185">Reference proteome</keyword>
<keyword evidence="6 10" id="KW-0432">Leucine biosynthesis</keyword>
<dbReference type="EMBL" id="UFUW01000001">
    <property type="protein sequence ID" value="SUX24613.1"/>
    <property type="molecule type" value="Genomic_DNA"/>
</dbReference>
<dbReference type="PANTHER" id="PTHR43345:SF5">
    <property type="entry name" value="3-ISOPROPYLMALATE DEHYDRATASE SMALL SUBUNIT"/>
    <property type="match status" value="1"/>
</dbReference>
<evidence type="ECO:0000256" key="8">
    <source>
        <dbReference type="ARBA" id="ARBA00023239"/>
    </source>
</evidence>
<dbReference type="InterPro" id="IPR015928">
    <property type="entry name" value="Aconitase/3IPM_dehydase_swvl"/>
</dbReference>
<dbReference type="GO" id="GO:0003861">
    <property type="term" value="F:3-isopropylmalate dehydratase activity"/>
    <property type="evidence" value="ECO:0007669"/>
    <property type="project" value="UniProtKB-UniRule"/>
</dbReference>
<dbReference type="InterPro" id="IPR033940">
    <property type="entry name" value="IPMI_Swivel"/>
</dbReference>
<dbReference type="RefSeq" id="WP_115612148.1">
    <property type="nucleotide sequence ID" value="NZ_JBHLZC010000003.1"/>
</dbReference>
<proteinExistence type="inferred from homology"/>
<gene>
    <name evidence="12" type="primary">leuD1</name>
    <name evidence="10" type="synonym">leuD</name>
    <name evidence="12" type="ORF">NCTC13294_01964</name>
</gene>
<organism evidence="12 13">
    <name type="scientific">Cardiobacterium valvarum</name>
    <dbReference type="NCBI Taxonomy" id="194702"/>
    <lineage>
        <taxon>Bacteria</taxon>
        <taxon>Pseudomonadati</taxon>
        <taxon>Pseudomonadota</taxon>
        <taxon>Gammaproteobacteria</taxon>
        <taxon>Cardiobacteriales</taxon>
        <taxon>Cardiobacteriaceae</taxon>
        <taxon>Cardiobacterium</taxon>
    </lineage>
</organism>
<comment type="catalytic activity">
    <reaction evidence="1 10">
        <text>(2R,3S)-3-isopropylmalate = (2S)-2-isopropylmalate</text>
        <dbReference type="Rhea" id="RHEA:32287"/>
        <dbReference type="ChEBI" id="CHEBI:1178"/>
        <dbReference type="ChEBI" id="CHEBI:35121"/>
        <dbReference type="EC" id="4.2.1.33"/>
    </reaction>
</comment>
<name>A0A381ECK5_9GAMM</name>
<dbReference type="NCBIfam" id="TIGR00171">
    <property type="entry name" value="leuD"/>
    <property type="match status" value="1"/>
</dbReference>
<comment type="similarity">
    <text evidence="4 10">Belongs to the LeuD family. LeuD type 1 subfamily.</text>
</comment>
<comment type="function">
    <text evidence="2 10">Catalyzes the isomerization between 2-isopropylmalate and 3-isopropylmalate, via the formation of 2-isopropylmaleate.</text>
</comment>
<accession>A0A381ECK5</accession>
<dbReference type="Proteomes" id="UP000254572">
    <property type="component" value="Unassembled WGS sequence"/>
</dbReference>
<evidence type="ECO:0000256" key="3">
    <source>
        <dbReference type="ARBA" id="ARBA00004729"/>
    </source>
</evidence>
<evidence type="ECO:0000256" key="10">
    <source>
        <dbReference type="HAMAP-Rule" id="MF_01031"/>
    </source>
</evidence>